<organism evidence="9 10">
    <name type="scientific">Rhinolophus ferrumequinum</name>
    <name type="common">Greater horseshoe bat</name>
    <dbReference type="NCBI Taxonomy" id="59479"/>
    <lineage>
        <taxon>Eukaryota</taxon>
        <taxon>Metazoa</taxon>
        <taxon>Chordata</taxon>
        <taxon>Craniata</taxon>
        <taxon>Vertebrata</taxon>
        <taxon>Euteleostomi</taxon>
        <taxon>Mammalia</taxon>
        <taxon>Eutheria</taxon>
        <taxon>Laurasiatheria</taxon>
        <taxon>Chiroptera</taxon>
        <taxon>Yinpterochiroptera</taxon>
        <taxon>Rhinolophoidea</taxon>
        <taxon>Rhinolophidae</taxon>
        <taxon>Rhinolophinae</taxon>
        <taxon>Rhinolophus</taxon>
    </lineage>
</organism>
<dbReference type="PRINTS" id="PR01415">
    <property type="entry name" value="ANKYRIN"/>
</dbReference>
<dbReference type="Pfam" id="PF12796">
    <property type="entry name" value="Ank_2"/>
    <property type="match status" value="3"/>
</dbReference>
<evidence type="ECO:0000256" key="3">
    <source>
        <dbReference type="ARBA" id="ARBA00022840"/>
    </source>
</evidence>
<feature type="compositionally biased region" description="Basic and acidic residues" evidence="7">
    <location>
        <begin position="249"/>
        <end position="258"/>
    </location>
</feature>
<dbReference type="AlphaFoldDB" id="A0A671E6B9"/>
<feature type="region of interest" description="Disordered" evidence="7">
    <location>
        <begin position="230"/>
        <end position="271"/>
    </location>
</feature>
<reference evidence="10" key="3">
    <citation type="submission" date="2018-12" db="EMBL/GenBank/DDBJ databases">
        <title>G10K-VGP greater horseshoe bat female genome, primary haplotype.</title>
        <authorList>
            <person name="Teeling E."/>
            <person name="Myers G."/>
            <person name="Vernes S."/>
            <person name="Pippel M."/>
            <person name="Winkler S."/>
            <person name="Fedrigo O."/>
            <person name="Rhie A."/>
            <person name="Koren S."/>
            <person name="Phillippy A."/>
            <person name="Lewin H."/>
            <person name="Damas J."/>
            <person name="Howe K."/>
            <person name="Mountcastle J."/>
            <person name="Jarvis E.D."/>
        </authorList>
    </citation>
    <scope>NUCLEOTIDE SEQUENCE [LARGE SCALE GENOMIC DNA]</scope>
</reference>
<dbReference type="Pfam" id="PF00023">
    <property type="entry name" value="Ank"/>
    <property type="match status" value="1"/>
</dbReference>
<evidence type="ECO:0000313" key="10">
    <source>
        <dbReference type="Proteomes" id="UP000472240"/>
    </source>
</evidence>
<feature type="repeat" description="ANK" evidence="5">
    <location>
        <begin position="617"/>
        <end position="649"/>
    </location>
</feature>
<dbReference type="GO" id="GO:0005524">
    <property type="term" value="F:ATP binding"/>
    <property type="evidence" value="ECO:0007669"/>
    <property type="project" value="UniProtKB-UniRule"/>
</dbReference>
<feature type="compositionally biased region" description="Low complexity" evidence="7">
    <location>
        <begin position="303"/>
        <end position="312"/>
    </location>
</feature>
<dbReference type="PROSITE" id="PS00108">
    <property type="entry name" value="PROTEIN_KINASE_ST"/>
    <property type="match status" value="1"/>
</dbReference>
<sequence>MEGDNGSPWALGLLRTFDAGEFTGWEKVGSGGFGQVYKVRHVHWKTWLAIKCSPSLHVDDRERMELLEEAKKMEVAKFRYILPVYGICREPVGLVMEYMETGSLEKLLASEPLPWDLRFRIIHETAVGMNFLHCMSPPLLHLDLKPANILLDAHYHVKISDFGLAKCHGLSHSHDLSMDGLFGTIAYLPPERIREKSRLFDTKHDVYSFAIVIWGVLTQKKPFAEITSETEDLCDKPDDEVKETTQGLDVKDRPEPKSEAPVSTPLKRASAPALDKDYSLSELLSQLDSGISQTLEGPDELSRSSSESKLPSANSGKRLSGVSSVDSAFSSRGSLSLSFEREPSTGDLGTTDVQKKKLVDAVVNGDTSRLMKILQPQDVDLVLDGGTSLLHLAVEAGQEECVKWLLLNNANPNLTNRKGSTPLHVAVEKRMRGIVELLLARKISVNATDEDQWTALHFAAQNGDECSTRLLLEKNASVDAVDFEGRTPMHVACQHGQESVVRILLRRGVDVGLPGKDAWLPLHYAAWQGRLPIVKLLAKQPGVSVNAQTLDGRTPLHLAAQRGHYRVARVLIDLHADVDVCSGLAQTPLHVAAETGHTSTARLLLHRGASREVVTAEGYTALHLASRNGHLATVKLLVEERADVMARGPRNQTALHLAAAGGHADVVEELVSADVLDLADEQGLSALHLAAQGRHAKAVETLLRHGAHVNLQSLKFQGTHGPAALLRRSKT</sequence>
<dbReference type="GO" id="GO:0004672">
    <property type="term" value="F:protein kinase activity"/>
    <property type="evidence" value="ECO:0007669"/>
    <property type="project" value="InterPro"/>
</dbReference>
<evidence type="ECO:0000259" key="8">
    <source>
        <dbReference type="PROSITE" id="PS50011"/>
    </source>
</evidence>
<dbReference type="SMART" id="SM00220">
    <property type="entry name" value="S_TKc"/>
    <property type="match status" value="1"/>
</dbReference>
<feature type="repeat" description="ANK" evidence="5">
    <location>
        <begin position="484"/>
        <end position="516"/>
    </location>
</feature>
<keyword evidence="4 5" id="KW-0040">ANK repeat</keyword>
<dbReference type="PANTHER" id="PTHR24198">
    <property type="entry name" value="ANKYRIN REPEAT AND PROTEIN KINASE DOMAIN-CONTAINING PROTEIN"/>
    <property type="match status" value="1"/>
</dbReference>
<dbReference type="FunFam" id="1.25.40.20:FF:000260">
    <property type="entry name" value="Receptor-interacting serine/threonine-protein kinase 4"/>
    <property type="match status" value="1"/>
</dbReference>
<protein>
    <submittedName>
        <fullName evidence="9">Receptor interacting serine/threonine kinase 4</fullName>
    </submittedName>
</protein>
<feature type="repeat" description="ANK" evidence="5">
    <location>
        <begin position="385"/>
        <end position="417"/>
    </location>
</feature>
<keyword evidence="2 6" id="KW-0547">Nucleotide-binding</keyword>
<dbReference type="Ensembl" id="ENSRFET00010006677.1">
    <property type="protein sequence ID" value="ENSRFEP00010006087.1"/>
    <property type="gene ID" value="ENSRFEG00010004153.1"/>
</dbReference>
<feature type="compositionally biased region" description="Acidic residues" evidence="7">
    <location>
        <begin position="230"/>
        <end position="241"/>
    </location>
</feature>
<feature type="repeat" description="ANK" evidence="5">
    <location>
        <begin position="584"/>
        <end position="616"/>
    </location>
</feature>
<evidence type="ECO:0000256" key="2">
    <source>
        <dbReference type="ARBA" id="ARBA00022741"/>
    </source>
</evidence>
<dbReference type="InterPro" id="IPR017441">
    <property type="entry name" value="Protein_kinase_ATP_BS"/>
</dbReference>
<keyword evidence="3 6" id="KW-0067">ATP-binding</keyword>
<evidence type="ECO:0000313" key="9">
    <source>
        <dbReference type="Ensembl" id="ENSRFEP00010006087.1"/>
    </source>
</evidence>
<dbReference type="InterPro" id="IPR008271">
    <property type="entry name" value="Ser/Thr_kinase_AS"/>
</dbReference>
<evidence type="ECO:0000256" key="6">
    <source>
        <dbReference type="PROSITE-ProRule" id="PRU10141"/>
    </source>
</evidence>
<reference evidence="9" key="5">
    <citation type="submission" date="2025-09" db="UniProtKB">
        <authorList>
            <consortium name="Ensembl"/>
        </authorList>
    </citation>
    <scope>IDENTIFICATION</scope>
</reference>
<dbReference type="Gene3D" id="1.10.510.10">
    <property type="entry name" value="Transferase(Phosphotransferase) domain 1"/>
    <property type="match status" value="1"/>
</dbReference>
<reference evidence="9 10" key="2">
    <citation type="journal article" date="2018" name="Annu Rev Anim Biosci">
        <title>Bat Biology, Genomes, and the Bat1K Project: To Generate Chromosome-Level Genomes for All Living Bat Species.</title>
        <authorList>
            <person name="Teeling E.C."/>
            <person name="Vernes S.C."/>
            <person name="Davalos L.M."/>
            <person name="Ray D.A."/>
            <person name="Gilbert M.T.P."/>
            <person name="Myers E."/>
        </authorList>
    </citation>
    <scope>NUCLEOTIDE SEQUENCE</scope>
</reference>
<dbReference type="Pfam" id="PF00069">
    <property type="entry name" value="Pkinase"/>
    <property type="match status" value="1"/>
</dbReference>
<dbReference type="PANTHER" id="PTHR24198:SF65">
    <property type="entry name" value="RECEPTOR-INTERACTING SERINE_THREONINE-PROTEIN KINASE 4"/>
    <property type="match status" value="1"/>
</dbReference>
<dbReference type="SUPFAM" id="SSF56112">
    <property type="entry name" value="Protein kinase-like (PK-like)"/>
    <property type="match status" value="1"/>
</dbReference>
<accession>A0A671E6B9</accession>
<feature type="repeat" description="ANK" evidence="5">
    <location>
        <begin position="650"/>
        <end position="672"/>
    </location>
</feature>
<dbReference type="InterPro" id="IPR002110">
    <property type="entry name" value="Ankyrin_rpt"/>
</dbReference>
<dbReference type="SMART" id="SM00248">
    <property type="entry name" value="ANK"/>
    <property type="match status" value="10"/>
</dbReference>
<evidence type="ECO:0000256" key="1">
    <source>
        <dbReference type="ARBA" id="ARBA00022737"/>
    </source>
</evidence>
<feature type="region of interest" description="Disordered" evidence="7">
    <location>
        <begin position="292"/>
        <end position="323"/>
    </location>
</feature>
<evidence type="ECO:0000256" key="4">
    <source>
        <dbReference type="ARBA" id="ARBA00023043"/>
    </source>
</evidence>
<evidence type="ECO:0000256" key="5">
    <source>
        <dbReference type="PROSITE-ProRule" id="PRU00023"/>
    </source>
</evidence>
<gene>
    <name evidence="9" type="primary">RIPK4</name>
</gene>
<feature type="repeat" description="ANK" evidence="5">
    <location>
        <begin position="451"/>
        <end position="483"/>
    </location>
</feature>
<feature type="repeat" description="ANK" evidence="5">
    <location>
        <begin position="551"/>
        <end position="583"/>
    </location>
</feature>
<dbReference type="PROSITE" id="PS50011">
    <property type="entry name" value="PROTEIN_KINASE_DOM"/>
    <property type="match status" value="1"/>
</dbReference>
<dbReference type="InterPro" id="IPR036770">
    <property type="entry name" value="Ankyrin_rpt-contain_sf"/>
</dbReference>
<keyword evidence="10" id="KW-1185">Reference proteome</keyword>
<dbReference type="PROSITE" id="PS50088">
    <property type="entry name" value="ANK_REPEAT"/>
    <property type="match status" value="9"/>
</dbReference>
<dbReference type="InterPro" id="IPR000719">
    <property type="entry name" value="Prot_kinase_dom"/>
</dbReference>
<reference evidence="9" key="4">
    <citation type="submission" date="2025-08" db="UniProtKB">
        <authorList>
            <consortium name="Ensembl"/>
        </authorList>
    </citation>
    <scope>IDENTIFICATION</scope>
</reference>
<dbReference type="GeneTree" id="ENSGT00940000159908"/>
<feature type="repeat" description="ANK" evidence="5">
    <location>
        <begin position="418"/>
        <end position="450"/>
    </location>
</feature>
<dbReference type="FunFam" id="1.25.40.20:FF:000709">
    <property type="entry name" value="Calcium transporter 2"/>
    <property type="match status" value="1"/>
</dbReference>
<feature type="binding site" evidence="6">
    <location>
        <position position="51"/>
    </location>
    <ligand>
        <name>ATP</name>
        <dbReference type="ChEBI" id="CHEBI:30616"/>
    </ligand>
</feature>
<dbReference type="GO" id="GO:0005737">
    <property type="term" value="C:cytoplasm"/>
    <property type="evidence" value="ECO:0007669"/>
    <property type="project" value="TreeGrafter"/>
</dbReference>
<dbReference type="SUPFAM" id="SSF48403">
    <property type="entry name" value="Ankyrin repeat"/>
    <property type="match status" value="1"/>
</dbReference>
<feature type="domain" description="Protein kinase" evidence="8">
    <location>
        <begin position="22"/>
        <end position="319"/>
    </location>
</feature>
<reference evidence="9 10" key="1">
    <citation type="journal article" date="2015" name="Annu Rev Anim Biosci">
        <title>The Genome 10K Project: a way forward.</title>
        <authorList>
            <person name="Koepfli K.P."/>
            <person name="Paten B."/>
            <person name="O'Brien S.J."/>
            <person name="Koepfli K.P."/>
            <person name="Paten B."/>
            <person name="Antunes A."/>
            <person name="Belov K."/>
            <person name="Bustamante C."/>
            <person name="Castoe T.A."/>
            <person name="Clawson H."/>
            <person name="Crawford A.J."/>
            <person name="Diekhans M."/>
            <person name="Distel D."/>
            <person name="Durbin R."/>
            <person name="Earl D."/>
            <person name="Fujita M.K."/>
            <person name="Gamble T."/>
            <person name="Georges A."/>
            <person name="Gemmell N."/>
            <person name="Gilbert M.T."/>
            <person name="Graves J.M."/>
            <person name="Green R.E."/>
            <person name="Hickey G."/>
            <person name="Jarvis E.D."/>
            <person name="Johnson W."/>
            <person name="Komissarov A."/>
            <person name="Korf I."/>
            <person name="Kuhn R."/>
            <person name="Larkin D.M."/>
            <person name="Lewin H."/>
            <person name="Lopez J.V."/>
            <person name="Ma J."/>
            <person name="Marques-Bonet T."/>
            <person name="Miller W."/>
            <person name="Murphy R."/>
            <person name="Pevzner P."/>
            <person name="Shapiro B."/>
            <person name="Steiner C."/>
            <person name="Tamazian G."/>
            <person name="Venkatesh B."/>
            <person name="Wang J."/>
            <person name="Wayne R."/>
            <person name="Wiley E."/>
            <person name="Yang H."/>
            <person name="Zhang G."/>
            <person name="Haussler D."/>
            <person name="Ryder O."/>
            <person name="O'Brien S.J."/>
        </authorList>
    </citation>
    <scope>NUCLEOTIDE SEQUENCE</scope>
</reference>
<dbReference type="Proteomes" id="UP000472240">
    <property type="component" value="Chromosome 2"/>
</dbReference>
<dbReference type="PROSITE" id="PS00107">
    <property type="entry name" value="PROTEIN_KINASE_ATP"/>
    <property type="match status" value="1"/>
</dbReference>
<dbReference type="Pfam" id="PF13637">
    <property type="entry name" value="Ank_4"/>
    <property type="match status" value="1"/>
</dbReference>
<dbReference type="Gene3D" id="1.25.40.20">
    <property type="entry name" value="Ankyrin repeat-containing domain"/>
    <property type="match status" value="5"/>
</dbReference>
<dbReference type="InterPro" id="IPR011009">
    <property type="entry name" value="Kinase-like_dom_sf"/>
</dbReference>
<keyword evidence="1" id="KW-0677">Repeat</keyword>
<evidence type="ECO:0000256" key="7">
    <source>
        <dbReference type="SAM" id="MobiDB-lite"/>
    </source>
</evidence>
<feature type="repeat" description="ANK" evidence="5">
    <location>
        <begin position="682"/>
        <end position="714"/>
    </location>
</feature>
<name>A0A671E6B9_RHIFE</name>
<proteinExistence type="predicted"/>
<dbReference type="PROSITE" id="PS50297">
    <property type="entry name" value="ANK_REP_REGION"/>
    <property type="match status" value="9"/>
</dbReference>